<name>A0AAV1TKR8_9STRA</name>
<dbReference type="EMBL" id="CAKLBY020000066">
    <property type="protein sequence ID" value="CAK7922924.1"/>
    <property type="molecule type" value="Genomic_DNA"/>
</dbReference>
<reference evidence="1" key="1">
    <citation type="submission" date="2024-01" db="EMBL/GenBank/DDBJ databases">
        <authorList>
            <person name="Webb A."/>
        </authorList>
    </citation>
    <scope>NUCLEOTIDE SEQUENCE</scope>
    <source>
        <strain evidence="1">Pm1</strain>
    </source>
</reference>
<dbReference type="AlphaFoldDB" id="A0AAV1TKR8"/>
<protein>
    <submittedName>
        <fullName evidence="1">Uncharacterized protein</fullName>
    </submittedName>
</protein>
<comment type="caution">
    <text evidence="1">The sequence shown here is derived from an EMBL/GenBank/DDBJ whole genome shotgun (WGS) entry which is preliminary data.</text>
</comment>
<sequence>MHAGPVLRVPDAPLAPYSGVDALGPMFFHPVQVPMSLPDGRQRKLALQPFDGKELYHGIGSGFIEWGKEFVRQVGFSERACGFVWPEDIKVDVLSQHLAGASQKYCRLQVETWWS</sequence>
<dbReference type="Proteomes" id="UP001162060">
    <property type="component" value="Unassembled WGS sequence"/>
</dbReference>
<evidence type="ECO:0000313" key="1">
    <source>
        <dbReference type="EMBL" id="CAK7922924.1"/>
    </source>
</evidence>
<organism evidence="1 2">
    <name type="scientific">Peronospora matthiolae</name>
    <dbReference type="NCBI Taxonomy" id="2874970"/>
    <lineage>
        <taxon>Eukaryota</taxon>
        <taxon>Sar</taxon>
        <taxon>Stramenopiles</taxon>
        <taxon>Oomycota</taxon>
        <taxon>Peronosporomycetes</taxon>
        <taxon>Peronosporales</taxon>
        <taxon>Peronosporaceae</taxon>
        <taxon>Peronospora</taxon>
    </lineage>
</organism>
<gene>
    <name evidence="1" type="ORF">PM001_LOCUS8095</name>
</gene>
<evidence type="ECO:0000313" key="2">
    <source>
        <dbReference type="Proteomes" id="UP001162060"/>
    </source>
</evidence>
<proteinExistence type="predicted"/>
<accession>A0AAV1TKR8</accession>